<comment type="caution">
    <text evidence="1">The sequence shown here is derived from an EMBL/GenBank/DDBJ whole genome shotgun (WGS) entry which is preliminary data.</text>
</comment>
<gene>
    <name evidence="1" type="ORF">WG78_08705</name>
</gene>
<reference evidence="1 2" key="1">
    <citation type="submission" date="2015-07" db="EMBL/GenBank/DDBJ databases">
        <title>Draft genome sequence of the Amantichitinum ursilacus IGB-41, a new chitin-degrading bacterium.</title>
        <authorList>
            <person name="Kirstahler P."/>
            <person name="Guenther M."/>
            <person name="Grumaz C."/>
            <person name="Rupp S."/>
            <person name="Zibek S."/>
            <person name="Sohn K."/>
        </authorList>
    </citation>
    <scope>NUCLEOTIDE SEQUENCE [LARGE SCALE GENOMIC DNA]</scope>
    <source>
        <strain evidence="1 2">IGB-41</strain>
    </source>
</reference>
<protein>
    <submittedName>
        <fullName evidence="1">Uncharacterized protein</fullName>
    </submittedName>
</protein>
<proteinExistence type="predicted"/>
<dbReference type="EMBL" id="LAQT01000007">
    <property type="protein sequence ID" value="KPC53157.1"/>
    <property type="molecule type" value="Genomic_DNA"/>
</dbReference>
<evidence type="ECO:0000313" key="1">
    <source>
        <dbReference type="EMBL" id="KPC53157.1"/>
    </source>
</evidence>
<accession>A0A0N1JST5</accession>
<dbReference type="SUPFAM" id="SSF160472">
    <property type="entry name" value="NMB0513-like"/>
    <property type="match status" value="1"/>
</dbReference>
<dbReference type="Proteomes" id="UP000037939">
    <property type="component" value="Unassembled WGS sequence"/>
</dbReference>
<organism evidence="1 2">
    <name type="scientific">Amantichitinum ursilacus</name>
    <dbReference type="NCBI Taxonomy" id="857265"/>
    <lineage>
        <taxon>Bacteria</taxon>
        <taxon>Pseudomonadati</taxon>
        <taxon>Pseudomonadota</taxon>
        <taxon>Betaproteobacteria</taxon>
        <taxon>Neisseriales</taxon>
        <taxon>Chitinibacteraceae</taxon>
        <taxon>Amantichitinum</taxon>
    </lineage>
</organism>
<dbReference type="Gene3D" id="1.10.3510.10">
    <property type="entry name" value="NMB0513-like"/>
    <property type="match status" value="1"/>
</dbReference>
<dbReference type="AlphaFoldDB" id="A0A0N1JST5"/>
<name>A0A0N1JST5_9NEIS</name>
<dbReference type="InterPro" id="IPR023138">
    <property type="entry name" value="NMB0513-like_sf"/>
</dbReference>
<keyword evidence="2" id="KW-1185">Reference proteome</keyword>
<evidence type="ECO:0000313" key="2">
    <source>
        <dbReference type="Proteomes" id="UP000037939"/>
    </source>
</evidence>
<sequence length="108" mass="12825">MHSGALWSYIVPTVWPFEKRIAAFLYTLEYLLKNNKVKIGRNHVLLSMDQQQIVKEYRDQWPAESEFDDDLFFYIEDENTGGYKYWTPGDLVWIDDEGAEVWSTDAEH</sequence>